<feature type="domain" description="RRM" evidence="5">
    <location>
        <begin position="6"/>
        <end position="84"/>
    </location>
</feature>
<dbReference type="EMBL" id="ML996691">
    <property type="protein sequence ID" value="KAF2402534.1"/>
    <property type="molecule type" value="Genomic_DNA"/>
</dbReference>
<evidence type="ECO:0000313" key="6">
    <source>
        <dbReference type="EMBL" id="KAF2402534.1"/>
    </source>
</evidence>
<dbReference type="PANTHER" id="PTHR45735">
    <property type="entry name" value="CLEAVAGE STIMULATION FACTOR SUBUNIT 2"/>
    <property type="match status" value="1"/>
</dbReference>
<dbReference type="Gene3D" id="1.25.40.630">
    <property type="match status" value="1"/>
</dbReference>
<dbReference type="PROSITE" id="PS50102">
    <property type="entry name" value="RRM"/>
    <property type="match status" value="1"/>
</dbReference>
<feature type="region of interest" description="Disordered" evidence="4">
    <location>
        <begin position="212"/>
        <end position="261"/>
    </location>
</feature>
<evidence type="ECO:0000256" key="3">
    <source>
        <dbReference type="PROSITE-ProRule" id="PRU00176"/>
    </source>
</evidence>
<dbReference type="Pfam" id="PF14304">
    <property type="entry name" value="CSTF_C"/>
    <property type="match status" value="1"/>
</dbReference>
<name>A0A6G1I2X1_9PEZI</name>
<dbReference type="InterPro" id="IPR026896">
    <property type="entry name" value="CSTF_C"/>
</dbReference>
<sequence>MSAGNRVVFIGNIPYGVTEELIQETLSRVGQVVHFRLVYDKDTGKPKGFGFAEYADADAAASAVRNLNDHELMGRKLRVDYSNDGARDDGAIPPGYHPTAPTPLPTSNGQDAGPPQPSVMIPPLPPGTDLGNHLTAQDAISATVSTISPLQLLDAMRQMQALAKEDPDKAAELLKQGPQLTYAILQILVLMQLVDPQTLAAVLQQAAQQSARPQPVPQAYPPPQPYQQYPPPQPYASVPTPPVQPVYHAPPPAPAPPPAAAPLSREALIQQVMSMSQESIDALPPADRVQIMTLRQSLMQQYQR</sequence>
<evidence type="ECO:0000256" key="2">
    <source>
        <dbReference type="ARBA" id="ARBA00023242"/>
    </source>
</evidence>
<accession>A0A6G1I2X1</accession>
<dbReference type="SUPFAM" id="SSF54928">
    <property type="entry name" value="RNA-binding domain, RBD"/>
    <property type="match status" value="1"/>
</dbReference>
<comment type="subcellular location">
    <subcellularLocation>
        <location evidence="1">Nucleus</location>
    </subcellularLocation>
</comment>
<evidence type="ECO:0000259" key="5">
    <source>
        <dbReference type="PROSITE" id="PS50102"/>
    </source>
</evidence>
<gene>
    <name evidence="6" type="ORF">EJ06DRAFT_507452</name>
</gene>
<dbReference type="InterPro" id="IPR000504">
    <property type="entry name" value="RRM_dom"/>
</dbReference>
<dbReference type="PANTHER" id="PTHR45735:SF2">
    <property type="entry name" value="CLEAVAGE STIMULATION FACTOR SUBUNIT 2"/>
    <property type="match status" value="1"/>
</dbReference>
<dbReference type="OrthoDB" id="272703at2759"/>
<dbReference type="GO" id="GO:0031124">
    <property type="term" value="P:mRNA 3'-end processing"/>
    <property type="evidence" value="ECO:0007669"/>
    <property type="project" value="InterPro"/>
</dbReference>
<evidence type="ECO:0000313" key="7">
    <source>
        <dbReference type="Proteomes" id="UP000799640"/>
    </source>
</evidence>
<dbReference type="Pfam" id="PF00076">
    <property type="entry name" value="RRM_1"/>
    <property type="match status" value="1"/>
</dbReference>
<dbReference type="Gene3D" id="3.30.70.330">
    <property type="match status" value="1"/>
</dbReference>
<dbReference type="GO" id="GO:0005847">
    <property type="term" value="C:mRNA cleavage and polyadenylation specificity factor complex"/>
    <property type="evidence" value="ECO:0007669"/>
    <property type="project" value="TreeGrafter"/>
</dbReference>
<evidence type="ECO:0000256" key="1">
    <source>
        <dbReference type="ARBA" id="ARBA00004123"/>
    </source>
</evidence>
<dbReference type="InterPro" id="IPR035979">
    <property type="entry name" value="RBD_domain_sf"/>
</dbReference>
<dbReference type="SMART" id="SM00360">
    <property type="entry name" value="RRM"/>
    <property type="match status" value="1"/>
</dbReference>
<dbReference type="InterPro" id="IPR038192">
    <property type="entry name" value="CSTF_C_sf"/>
</dbReference>
<dbReference type="Pfam" id="PF14327">
    <property type="entry name" value="CSTF2_hinge"/>
    <property type="match status" value="1"/>
</dbReference>
<proteinExistence type="predicted"/>
<dbReference type="GO" id="GO:0003729">
    <property type="term" value="F:mRNA binding"/>
    <property type="evidence" value="ECO:0007669"/>
    <property type="project" value="TreeGrafter"/>
</dbReference>
<dbReference type="InterPro" id="IPR012677">
    <property type="entry name" value="Nucleotide-bd_a/b_plait_sf"/>
</dbReference>
<protein>
    <recommendedName>
        <fullName evidence="5">RRM domain-containing protein</fullName>
    </recommendedName>
</protein>
<keyword evidence="3" id="KW-0694">RNA-binding</keyword>
<feature type="region of interest" description="Disordered" evidence="4">
    <location>
        <begin position="84"/>
        <end position="116"/>
    </location>
</feature>
<dbReference type="Gene3D" id="1.10.20.70">
    <property type="entry name" value="Transcription termination and cleavage factor, C-terminal domain"/>
    <property type="match status" value="1"/>
</dbReference>
<evidence type="ECO:0000256" key="4">
    <source>
        <dbReference type="SAM" id="MobiDB-lite"/>
    </source>
</evidence>
<keyword evidence="2" id="KW-0539">Nucleus</keyword>
<reference evidence="6" key="1">
    <citation type="journal article" date="2020" name="Stud. Mycol.">
        <title>101 Dothideomycetes genomes: a test case for predicting lifestyles and emergence of pathogens.</title>
        <authorList>
            <person name="Haridas S."/>
            <person name="Albert R."/>
            <person name="Binder M."/>
            <person name="Bloem J."/>
            <person name="Labutti K."/>
            <person name="Salamov A."/>
            <person name="Andreopoulos B."/>
            <person name="Baker S."/>
            <person name="Barry K."/>
            <person name="Bills G."/>
            <person name="Bluhm B."/>
            <person name="Cannon C."/>
            <person name="Castanera R."/>
            <person name="Culley D."/>
            <person name="Daum C."/>
            <person name="Ezra D."/>
            <person name="Gonzalez J."/>
            <person name="Henrissat B."/>
            <person name="Kuo A."/>
            <person name="Liang C."/>
            <person name="Lipzen A."/>
            <person name="Lutzoni F."/>
            <person name="Magnuson J."/>
            <person name="Mondo S."/>
            <person name="Nolan M."/>
            <person name="Ohm R."/>
            <person name="Pangilinan J."/>
            <person name="Park H.-J."/>
            <person name="Ramirez L."/>
            <person name="Alfaro M."/>
            <person name="Sun H."/>
            <person name="Tritt A."/>
            <person name="Yoshinaga Y."/>
            <person name="Zwiers L.-H."/>
            <person name="Turgeon B."/>
            <person name="Goodwin S."/>
            <person name="Spatafora J."/>
            <person name="Crous P."/>
            <person name="Grigoriev I."/>
        </authorList>
    </citation>
    <scope>NUCLEOTIDE SEQUENCE</scope>
    <source>
        <strain evidence="6">CBS 262.69</strain>
    </source>
</reference>
<dbReference type="Proteomes" id="UP000799640">
    <property type="component" value="Unassembled WGS sequence"/>
</dbReference>
<keyword evidence="7" id="KW-1185">Reference proteome</keyword>
<dbReference type="InterPro" id="IPR025742">
    <property type="entry name" value="CSTF2_hinge"/>
</dbReference>
<feature type="compositionally biased region" description="Pro residues" evidence="4">
    <location>
        <begin position="214"/>
        <end position="260"/>
    </location>
</feature>
<dbReference type="AlphaFoldDB" id="A0A6G1I2X1"/>
<organism evidence="6 7">
    <name type="scientific">Trichodelitschia bisporula</name>
    <dbReference type="NCBI Taxonomy" id="703511"/>
    <lineage>
        <taxon>Eukaryota</taxon>
        <taxon>Fungi</taxon>
        <taxon>Dikarya</taxon>
        <taxon>Ascomycota</taxon>
        <taxon>Pezizomycotina</taxon>
        <taxon>Dothideomycetes</taxon>
        <taxon>Dothideomycetes incertae sedis</taxon>
        <taxon>Phaeotrichales</taxon>
        <taxon>Phaeotrichaceae</taxon>
        <taxon>Trichodelitschia</taxon>
    </lineage>
</organism>